<evidence type="ECO:0000313" key="1">
    <source>
        <dbReference type="EMBL" id="MCI84009.1"/>
    </source>
</evidence>
<name>A0A392V9T4_9FABA</name>
<dbReference type="AlphaFoldDB" id="A0A392V9T4"/>
<dbReference type="EMBL" id="LXQA011080626">
    <property type="protein sequence ID" value="MCI84009.1"/>
    <property type="molecule type" value="Genomic_DNA"/>
</dbReference>
<protein>
    <submittedName>
        <fullName evidence="1">Uncharacterized protein</fullName>
    </submittedName>
</protein>
<organism evidence="1 2">
    <name type="scientific">Trifolium medium</name>
    <dbReference type="NCBI Taxonomy" id="97028"/>
    <lineage>
        <taxon>Eukaryota</taxon>
        <taxon>Viridiplantae</taxon>
        <taxon>Streptophyta</taxon>
        <taxon>Embryophyta</taxon>
        <taxon>Tracheophyta</taxon>
        <taxon>Spermatophyta</taxon>
        <taxon>Magnoliopsida</taxon>
        <taxon>eudicotyledons</taxon>
        <taxon>Gunneridae</taxon>
        <taxon>Pentapetalae</taxon>
        <taxon>rosids</taxon>
        <taxon>fabids</taxon>
        <taxon>Fabales</taxon>
        <taxon>Fabaceae</taxon>
        <taxon>Papilionoideae</taxon>
        <taxon>50 kb inversion clade</taxon>
        <taxon>NPAAA clade</taxon>
        <taxon>Hologalegina</taxon>
        <taxon>IRL clade</taxon>
        <taxon>Trifolieae</taxon>
        <taxon>Trifolium</taxon>
    </lineage>
</organism>
<comment type="caution">
    <text evidence="1">The sequence shown here is derived from an EMBL/GenBank/DDBJ whole genome shotgun (WGS) entry which is preliminary data.</text>
</comment>
<keyword evidence="2" id="KW-1185">Reference proteome</keyword>
<reference evidence="1 2" key="1">
    <citation type="journal article" date="2018" name="Front. Plant Sci.">
        <title>Red Clover (Trifolium pratense) and Zigzag Clover (T. medium) - A Picture of Genomic Similarities and Differences.</title>
        <authorList>
            <person name="Dluhosova J."/>
            <person name="Istvanek J."/>
            <person name="Nedelnik J."/>
            <person name="Repkova J."/>
        </authorList>
    </citation>
    <scope>NUCLEOTIDE SEQUENCE [LARGE SCALE GENOMIC DNA]</scope>
    <source>
        <strain evidence="2">cv. 10/8</strain>
        <tissue evidence="1">Leaf</tissue>
    </source>
</reference>
<accession>A0A392V9T4</accession>
<proteinExistence type="predicted"/>
<feature type="non-terminal residue" evidence="1">
    <location>
        <position position="1"/>
    </location>
</feature>
<dbReference type="Proteomes" id="UP000265520">
    <property type="component" value="Unassembled WGS sequence"/>
</dbReference>
<sequence length="50" mass="5274">WRGAQARLQEAGLALDFAQCAVWRAEVALASVVCAAHREAGAARGCDAYL</sequence>
<evidence type="ECO:0000313" key="2">
    <source>
        <dbReference type="Proteomes" id="UP000265520"/>
    </source>
</evidence>